<keyword evidence="2" id="KW-0645">Protease</keyword>
<name>A0AA92UPJ6_9BACT</name>
<keyword evidence="2" id="KW-0378">Hydrolase</keyword>
<keyword evidence="2" id="KW-0121">Carboxypeptidase</keyword>
<dbReference type="GO" id="GO:0004180">
    <property type="term" value="F:carboxypeptidase activity"/>
    <property type="evidence" value="ECO:0007669"/>
    <property type="project" value="UniProtKB-KW"/>
</dbReference>
<evidence type="ECO:0000313" key="2">
    <source>
        <dbReference type="EMBL" id="RGX97089.1"/>
    </source>
</evidence>
<dbReference type="EMBL" id="QSCI01000010">
    <property type="protein sequence ID" value="RGX97089.1"/>
    <property type="molecule type" value="Genomic_DNA"/>
</dbReference>
<dbReference type="Gene3D" id="2.60.40.1120">
    <property type="entry name" value="Carboxypeptidase-like, regulatory domain"/>
    <property type="match status" value="1"/>
</dbReference>
<accession>A0AA92UPJ6</accession>
<feature type="chain" id="PRO_5041716669" evidence="1">
    <location>
        <begin position="20"/>
        <end position="196"/>
    </location>
</feature>
<evidence type="ECO:0000256" key="1">
    <source>
        <dbReference type="SAM" id="SignalP"/>
    </source>
</evidence>
<organism evidence="2 3">
    <name type="scientific">Segatella copri</name>
    <dbReference type="NCBI Taxonomy" id="165179"/>
    <lineage>
        <taxon>Bacteria</taxon>
        <taxon>Pseudomonadati</taxon>
        <taxon>Bacteroidota</taxon>
        <taxon>Bacteroidia</taxon>
        <taxon>Bacteroidales</taxon>
        <taxon>Prevotellaceae</taxon>
        <taxon>Segatella</taxon>
    </lineage>
</organism>
<gene>
    <name evidence="2" type="ORF">DXA63_04255</name>
</gene>
<sequence length="196" mass="21665">MKQLFLYLWFICMSTLTYAQQVTLSGKVEDAYTGNGLQGVMVTIRPAAGNRILKFTKTQADGSFLLSLNAIPDGRNVLHFSMMGYAVRTIPLSKDTTVYHVLLTEQATKLKDVVVKAPSIRQRGDTISYNVASFADANDKSLADVLKKMPGMEVSDKGEIKYNGKAINKFYIEDMICSAVAIPSPPTISIRRMSVR</sequence>
<dbReference type="Pfam" id="PF13715">
    <property type="entry name" value="CarbopepD_reg_2"/>
    <property type="match status" value="1"/>
</dbReference>
<reference evidence="2 3" key="1">
    <citation type="submission" date="2018-08" db="EMBL/GenBank/DDBJ databases">
        <title>A genome reference for cultivated species of the human gut microbiota.</title>
        <authorList>
            <person name="Zou Y."/>
            <person name="Xue W."/>
            <person name="Luo G."/>
        </authorList>
    </citation>
    <scope>NUCLEOTIDE SEQUENCE [LARGE SCALE GENOMIC DNA]</scope>
    <source>
        <strain evidence="2 3">OF03-3</strain>
    </source>
</reference>
<dbReference type="SUPFAM" id="SSF49464">
    <property type="entry name" value="Carboxypeptidase regulatory domain-like"/>
    <property type="match status" value="1"/>
</dbReference>
<protein>
    <submittedName>
        <fullName evidence="2">Carboxypeptidase-like regulatory domain-containing protein</fullName>
    </submittedName>
</protein>
<dbReference type="Proteomes" id="UP000285604">
    <property type="component" value="Unassembled WGS sequence"/>
</dbReference>
<evidence type="ECO:0000313" key="3">
    <source>
        <dbReference type="Proteomes" id="UP000285604"/>
    </source>
</evidence>
<feature type="signal peptide" evidence="1">
    <location>
        <begin position="1"/>
        <end position="19"/>
    </location>
</feature>
<keyword evidence="1" id="KW-0732">Signal</keyword>
<dbReference type="AlphaFoldDB" id="A0AA92UPJ6"/>
<proteinExistence type="predicted"/>
<comment type="caution">
    <text evidence="2">The sequence shown here is derived from an EMBL/GenBank/DDBJ whole genome shotgun (WGS) entry which is preliminary data.</text>
</comment>
<dbReference type="InterPro" id="IPR008969">
    <property type="entry name" value="CarboxyPept-like_regulatory"/>
</dbReference>